<feature type="compositionally biased region" description="Basic and acidic residues" evidence="1">
    <location>
        <begin position="218"/>
        <end position="229"/>
    </location>
</feature>
<dbReference type="EMBL" id="MU155156">
    <property type="protein sequence ID" value="KAF9483219.1"/>
    <property type="molecule type" value="Genomic_DNA"/>
</dbReference>
<protein>
    <submittedName>
        <fullName evidence="2">Uncharacterized protein</fullName>
    </submittedName>
</protein>
<dbReference type="OrthoDB" id="2919784at2759"/>
<feature type="region of interest" description="Disordered" evidence="1">
    <location>
        <begin position="184"/>
        <end position="237"/>
    </location>
</feature>
<dbReference type="AlphaFoldDB" id="A0A9P6D481"/>
<comment type="caution">
    <text evidence="2">The sequence shown here is derived from an EMBL/GenBank/DDBJ whole genome shotgun (WGS) entry which is preliminary data.</text>
</comment>
<organism evidence="2 3">
    <name type="scientific">Pholiota conissans</name>
    <dbReference type="NCBI Taxonomy" id="109636"/>
    <lineage>
        <taxon>Eukaryota</taxon>
        <taxon>Fungi</taxon>
        <taxon>Dikarya</taxon>
        <taxon>Basidiomycota</taxon>
        <taxon>Agaricomycotina</taxon>
        <taxon>Agaricomycetes</taxon>
        <taxon>Agaricomycetidae</taxon>
        <taxon>Agaricales</taxon>
        <taxon>Agaricineae</taxon>
        <taxon>Strophariaceae</taxon>
        <taxon>Pholiota</taxon>
    </lineage>
</organism>
<feature type="region of interest" description="Disordered" evidence="1">
    <location>
        <begin position="255"/>
        <end position="276"/>
    </location>
</feature>
<evidence type="ECO:0000313" key="2">
    <source>
        <dbReference type="EMBL" id="KAF9483219.1"/>
    </source>
</evidence>
<dbReference type="Proteomes" id="UP000807469">
    <property type="component" value="Unassembled WGS sequence"/>
</dbReference>
<feature type="compositionally biased region" description="Polar residues" evidence="1">
    <location>
        <begin position="184"/>
        <end position="199"/>
    </location>
</feature>
<feature type="compositionally biased region" description="Polar residues" evidence="1">
    <location>
        <begin position="352"/>
        <end position="377"/>
    </location>
</feature>
<feature type="compositionally biased region" description="Low complexity" evidence="1">
    <location>
        <begin position="200"/>
        <end position="214"/>
    </location>
</feature>
<feature type="region of interest" description="Disordered" evidence="1">
    <location>
        <begin position="352"/>
        <end position="409"/>
    </location>
</feature>
<reference evidence="2" key="1">
    <citation type="submission" date="2020-11" db="EMBL/GenBank/DDBJ databases">
        <authorList>
            <consortium name="DOE Joint Genome Institute"/>
            <person name="Ahrendt S."/>
            <person name="Riley R."/>
            <person name="Andreopoulos W."/>
            <person name="Labutti K."/>
            <person name="Pangilinan J."/>
            <person name="Ruiz-Duenas F.J."/>
            <person name="Barrasa J.M."/>
            <person name="Sanchez-Garcia M."/>
            <person name="Camarero S."/>
            <person name="Miyauchi S."/>
            <person name="Serrano A."/>
            <person name="Linde D."/>
            <person name="Babiker R."/>
            <person name="Drula E."/>
            <person name="Ayuso-Fernandez I."/>
            <person name="Pacheco R."/>
            <person name="Padilla G."/>
            <person name="Ferreira P."/>
            <person name="Barriuso J."/>
            <person name="Kellner H."/>
            <person name="Castanera R."/>
            <person name="Alfaro M."/>
            <person name="Ramirez L."/>
            <person name="Pisabarro A.G."/>
            <person name="Kuo A."/>
            <person name="Tritt A."/>
            <person name="Lipzen A."/>
            <person name="He G."/>
            <person name="Yan M."/>
            <person name="Ng V."/>
            <person name="Cullen D."/>
            <person name="Martin F."/>
            <person name="Rosso M.-N."/>
            <person name="Henrissat B."/>
            <person name="Hibbett D."/>
            <person name="Martinez A.T."/>
            <person name="Grigoriev I.V."/>
        </authorList>
    </citation>
    <scope>NUCLEOTIDE SEQUENCE</scope>
    <source>
        <strain evidence="2">CIRM-BRFM 674</strain>
    </source>
</reference>
<feature type="region of interest" description="Disordered" evidence="1">
    <location>
        <begin position="74"/>
        <end position="143"/>
    </location>
</feature>
<name>A0A9P6D481_9AGAR</name>
<evidence type="ECO:0000256" key="1">
    <source>
        <dbReference type="SAM" id="MobiDB-lite"/>
    </source>
</evidence>
<keyword evidence="3" id="KW-1185">Reference proteome</keyword>
<proteinExistence type="predicted"/>
<accession>A0A9P6D481</accession>
<sequence>MTDLTNLTRSDVVYKLIGTPKPVVIAAPQKDNDNDDETIRVPAEPATDSSIDTSMFDVFNDFNLDLSCLSPPGSPVASTSSLHLPPSTPSPPTSPILSRSISFATQAPQASTLTAKKSKKASTPNLTSTAPAGTRGSWPLVKYTGRGTPIDRNRRLEWGGFSGDENVAEDGLLFSGVRSTSLDSNAIRPSQRSLSPEWNMSSSLSHSMHTRSLSESQTSHKDASIHEPPPELAPLEGLGLNKQDEWDSIMKTVLSPTTEPEEEVEPPTPSDTNNAHENVSEDLKAARFKSISTSTTNPAAEKPVVQLTPEQMEQLNNGLEMDLGINAALDLGLGRRGGMNWFDLGFLPASSSGRDSPSIYSSQMATPRASSPASLRQASEHRSMTSTKAEVGNGNGNGAGHETKSEPSSRWWQKMLLRMRRVHTIITIHKNR</sequence>
<evidence type="ECO:0000313" key="3">
    <source>
        <dbReference type="Proteomes" id="UP000807469"/>
    </source>
</evidence>
<gene>
    <name evidence="2" type="ORF">BDN70DRAFT_342408</name>
</gene>